<evidence type="ECO:0000313" key="2">
    <source>
        <dbReference type="EMBL" id="HIU51863.1"/>
    </source>
</evidence>
<feature type="transmembrane region" description="Helical" evidence="1">
    <location>
        <begin position="16"/>
        <end position="36"/>
    </location>
</feature>
<reference evidence="2" key="2">
    <citation type="journal article" date="2021" name="PeerJ">
        <title>Extensive microbial diversity within the chicken gut microbiome revealed by metagenomics and culture.</title>
        <authorList>
            <person name="Gilroy R."/>
            <person name="Ravi A."/>
            <person name="Getino M."/>
            <person name="Pursley I."/>
            <person name="Horton D.L."/>
            <person name="Alikhan N.F."/>
            <person name="Baker D."/>
            <person name="Gharbi K."/>
            <person name="Hall N."/>
            <person name="Watson M."/>
            <person name="Adriaenssens E.M."/>
            <person name="Foster-Nyarko E."/>
            <person name="Jarju S."/>
            <person name="Secka A."/>
            <person name="Antonio M."/>
            <person name="Oren A."/>
            <person name="Chaudhuri R.R."/>
            <person name="La Ragione R."/>
            <person name="Hildebrand F."/>
            <person name="Pallen M.J."/>
        </authorList>
    </citation>
    <scope>NUCLEOTIDE SEQUENCE</scope>
    <source>
        <strain evidence="2">CHK195-15760</strain>
    </source>
</reference>
<feature type="transmembrane region" description="Helical" evidence="1">
    <location>
        <begin position="51"/>
        <end position="68"/>
    </location>
</feature>
<feature type="transmembrane region" description="Helical" evidence="1">
    <location>
        <begin position="246"/>
        <end position="265"/>
    </location>
</feature>
<evidence type="ECO:0000256" key="1">
    <source>
        <dbReference type="SAM" id="Phobius"/>
    </source>
</evidence>
<keyword evidence="1" id="KW-0812">Transmembrane</keyword>
<keyword evidence="1" id="KW-1133">Transmembrane helix</keyword>
<dbReference type="EMBL" id="DVNH01000029">
    <property type="protein sequence ID" value="HIU51863.1"/>
    <property type="molecule type" value="Genomic_DNA"/>
</dbReference>
<keyword evidence="1" id="KW-0472">Membrane</keyword>
<evidence type="ECO:0000313" key="3">
    <source>
        <dbReference type="Proteomes" id="UP000824093"/>
    </source>
</evidence>
<feature type="transmembrane region" description="Helical" evidence="1">
    <location>
        <begin position="129"/>
        <end position="151"/>
    </location>
</feature>
<dbReference type="GO" id="GO:0005886">
    <property type="term" value="C:plasma membrane"/>
    <property type="evidence" value="ECO:0007669"/>
    <property type="project" value="UniProtKB-SubCell"/>
</dbReference>
<name>A0A9D1S9Z3_9FIRM</name>
<comment type="caution">
    <text evidence="2">The sequence shown here is derived from an EMBL/GenBank/DDBJ whole genome shotgun (WGS) entry which is preliminary data.</text>
</comment>
<feature type="transmembrane region" description="Helical" evidence="1">
    <location>
        <begin position="158"/>
        <end position="179"/>
    </location>
</feature>
<dbReference type="GO" id="GO:0140359">
    <property type="term" value="F:ABC-type transporter activity"/>
    <property type="evidence" value="ECO:0007669"/>
    <property type="project" value="InterPro"/>
</dbReference>
<organism evidence="2 3">
    <name type="scientific">Candidatus Merdicola faecigallinarum</name>
    <dbReference type="NCBI Taxonomy" id="2840862"/>
    <lineage>
        <taxon>Bacteria</taxon>
        <taxon>Bacillati</taxon>
        <taxon>Bacillota</taxon>
        <taxon>Clostridia</taxon>
        <taxon>Candidatus Merdicola</taxon>
    </lineage>
</organism>
<reference evidence="2" key="1">
    <citation type="submission" date="2020-10" db="EMBL/GenBank/DDBJ databases">
        <authorList>
            <person name="Gilroy R."/>
        </authorList>
    </citation>
    <scope>NUCLEOTIDE SEQUENCE</scope>
    <source>
        <strain evidence="2">CHK195-15760</strain>
    </source>
</reference>
<dbReference type="Proteomes" id="UP000824093">
    <property type="component" value="Unassembled WGS sequence"/>
</dbReference>
<proteinExistence type="predicted"/>
<sequence length="271" mass="30850">MIKLLKAVFFRLKKDIIFWLFVFLTIGIAGFTLFRYIPNEDVHLDKIVNEFIMYIGLFIAIFVSIFVGKEYSQGIIRNKIIVGHSRISIFLANLIISIIASILCEIMYLVLVFLIGIPLFGQLQMTLSQFAMVLLNTVLVIISFCSIFNFISMICSEITVSTTICIILFITMYVVQASFSLTANTDKYITNTYTDENGVSHIVSQELDPNYPGDEKVKQARMIYLSIPQGQAMEIGSNDLEYLKQMPIYSITLICTINILGIYIFSKKELK</sequence>
<accession>A0A9D1S9Z3</accession>
<feature type="transmembrane region" description="Helical" evidence="1">
    <location>
        <begin position="89"/>
        <end position="117"/>
    </location>
</feature>
<dbReference type="AlphaFoldDB" id="A0A9D1S9Z3"/>
<gene>
    <name evidence="2" type="ORF">IAB70_04495</name>
</gene>
<protein>
    <submittedName>
        <fullName evidence="2">ABC transporter permease subunit</fullName>
    </submittedName>
</protein>